<keyword evidence="2" id="KW-0805">Transcription regulation</keyword>
<feature type="region of interest" description="Disordered" evidence="4">
    <location>
        <begin position="1"/>
        <end position="45"/>
    </location>
</feature>
<evidence type="ECO:0000313" key="5">
    <source>
        <dbReference type="Proteomes" id="UP000827889"/>
    </source>
</evidence>
<feature type="compositionally biased region" description="Polar residues" evidence="4">
    <location>
        <begin position="335"/>
        <end position="351"/>
    </location>
</feature>
<evidence type="ECO:0000313" key="6">
    <source>
        <dbReference type="RefSeq" id="XP_030550191.1"/>
    </source>
</evidence>
<dbReference type="OrthoDB" id="1926221at2759"/>
<feature type="compositionally biased region" description="Polar residues" evidence="4">
    <location>
        <begin position="1"/>
        <end position="10"/>
    </location>
</feature>
<dbReference type="PANTHER" id="PTHR33388">
    <property type="entry name" value="OS01G0212500 PROTEIN"/>
    <property type="match status" value="1"/>
</dbReference>
<dbReference type="GeneID" id="115755064"/>
<proteinExistence type="predicted"/>
<reference evidence="5" key="2">
    <citation type="submission" date="2025-05" db="UniProtKB">
        <authorList>
            <consortium name="RefSeq"/>
        </authorList>
    </citation>
    <scope>NUCLEOTIDE SEQUENCE [LARGE SCALE GENOMIC DNA]</scope>
</reference>
<dbReference type="Pfam" id="PF08744">
    <property type="entry name" value="NOZZLE"/>
    <property type="match status" value="1"/>
</dbReference>
<reference evidence="6 7" key="1">
    <citation type="submission" date="2025-04" db="UniProtKB">
        <authorList>
            <consortium name="RefSeq"/>
        </authorList>
    </citation>
    <scope>IDENTIFICATION</scope>
</reference>
<evidence type="ECO:0000256" key="3">
    <source>
        <dbReference type="ARBA" id="ARBA00023163"/>
    </source>
</evidence>
<feature type="compositionally biased region" description="Polar residues" evidence="4">
    <location>
        <begin position="319"/>
        <end position="328"/>
    </location>
</feature>
<organism evidence="5 6">
    <name type="scientific">Rhodamnia argentea</name>
    <dbReference type="NCBI Taxonomy" id="178133"/>
    <lineage>
        <taxon>Eukaryota</taxon>
        <taxon>Viridiplantae</taxon>
        <taxon>Streptophyta</taxon>
        <taxon>Embryophyta</taxon>
        <taxon>Tracheophyta</taxon>
        <taxon>Spermatophyta</taxon>
        <taxon>Magnoliopsida</taxon>
        <taxon>eudicotyledons</taxon>
        <taxon>Gunneridae</taxon>
        <taxon>Pentapetalae</taxon>
        <taxon>rosids</taxon>
        <taxon>malvids</taxon>
        <taxon>Myrtales</taxon>
        <taxon>Myrtaceae</taxon>
        <taxon>Myrtoideae</taxon>
        <taxon>Myrteae</taxon>
        <taxon>Australasian group</taxon>
        <taxon>Rhodamnia</taxon>
    </lineage>
</organism>
<keyword evidence="5" id="KW-1185">Reference proteome</keyword>
<feature type="compositionally biased region" description="Basic residues" evidence="4">
    <location>
        <begin position="29"/>
        <end position="39"/>
    </location>
</feature>
<accession>A0A8B8QSK9</accession>
<protein>
    <submittedName>
        <fullName evidence="6 7">Uncharacterized protein LOC115755064 isoform X1</fullName>
    </submittedName>
</protein>
<dbReference type="PANTHER" id="PTHR33388:SF1">
    <property type="entry name" value="PROTEIN SPEAR2"/>
    <property type="match status" value="1"/>
</dbReference>
<keyword evidence="1" id="KW-0678">Repressor</keyword>
<feature type="compositionally biased region" description="Low complexity" evidence="4">
    <location>
        <begin position="11"/>
        <end position="28"/>
    </location>
</feature>
<dbReference type="KEGG" id="rarg:115755064"/>
<dbReference type="InterPro" id="IPR040356">
    <property type="entry name" value="SPEAR"/>
</dbReference>
<dbReference type="RefSeq" id="XP_030550192.1">
    <property type="nucleotide sequence ID" value="XM_030694332.1"/>
</dbReference>
<name>A0A8B8QSK9_9MYRT</name>
<gene>
    <name evidence="6 7" type="primary">LOC115755064</name>
</gene>
<evidence type="ECO:0000256" key="4">
    <source>
        <dbReference type="SAM" id="MobiDB-lite"/>
    </source>
</evidence>
<dbReference type="Proteomes" id="UP000827889">
    <property type="component" value="Chromosome 2"/>
</dbReference>
<dbReference type="InterPro" id="IPR014855">
    <property type="entry name" value="NOZZLE"/>
</dbReference>
<keyword evidence="3" id="KW-0804">Transcription</keyword>
<evidence type="ECO:0000313" key="7">
    <source>
        <dbReference type="RefSeq" id="XP_030550192.1"/>
    </source>
</evidence>
<feature type="region of interest" description="Disordered" evidence="4">
    <location>
        <begin position="313"/>
        <end position="354"/>
    </location>
</feature>
<evidence type="ECO:0000256" key="1">
    <source>
        <dbReference type="ARBA" id="ARBA00022491"/>
    </source>
</evidence>
<dbReference type="RefSeq" id="XP_030550191.1">
    <property type="nucleotide sequence ID" value="XM_030694331.1"/>
</dbReference>
<dbReference type="AlphaFoldDB" id="A0A8B8QSK9"/>
<sequence>MAQENQAQKCSNSSSGGNITIGSNNSIRSSKKQKQKKAPQRGLGVAQLEKIRIEEQQKRDAAAIFPSPATISQGGSCYLPAPLANYHIQGDFALTNSIFRPVPPHPVQNFEVPSAGAFPLVNQGRGCGLETDRQSGAMIVPEHFPYMWNFPEYSGEIKTSLMDPGSQLCSRPSLPIDPGWPSLGPVRKGQYDCPPLLVNASPMTSSAPSLNYQMEPPSNQSHLSNYFPALPLEEKMIGVKRSYPFSLENSPAPYYPFKLPVLGHPNGTPDEPYSRGIGNFSSFRESPSCPPLLLESNLSKSIKSSGTLGGEFLTLGPPATSTPLNSKQPPALLTLNDQNVPDSESQANKGSQEGLGFHQASNWRHRENPCYNFLAPAMVPNNQANTCMNNCNSNPGASIDLNLRL</sequence>
<evidence type="ECO:0000256" key="2">
    <source>
        <dbReference type="ARBA" id="ARBA00023015"/>
    </source>
</evidence>
<dbReference type="GO" id="GO:0003700">
    <property type="term" value="F:DNA-binding transcription factor activity"/>
    <property type="evidence" value="ECO:0007669"/>
    <property type="project" value="InterPro"/>
</dbReference>